<dbReference type="InterPro" id="IPR047153">
    <property type="entry name" value="TRIM45/56/19-like"/>
</dbReference>
<keyword evidence="7" id="KW-1185">Reference proteome</keyword>
<gene>
    <name evidence="6" type="ORF">ACJMK2_004076</name>
</gene>
<dbReference type="PROSITE" id="PS50089">
    <property type="entry name" value="ZF_RING_2"/>
    <property type="match status" value="1"/>
</dbReference>
<proteinExistence type="predicted"/>
<evidence type="ECO:0000259" key="5">
    <source>
        <dbReference type="PROSITE" id="PS50089"/>
    </source>
</evidence>
<organism evidence="6 7">
    <name type="scientific">Sinanodonta woodiana</name>
    <name type="common">Chinese pond mussel</name>
    <name type="synonym">Anodonta woodiana</name>
    <dbReference type="NCBI Taxonomy" id="1069815"/>
    <lineage>
        <taxon>Eukaryota</taxon>
        <taxon>Metazoa</taxon>
        <taxon>Spiralia</taxon>
        <taxon>Lophotrochozoa</taxon>
        <taxon>Mollusca</taxon>
        <taxon>Bivalvia</taxon>
        <taxon>Autobranchia</taxon>
        <taxon>Heteroconchia</taxon>
        <taxon>Palaeoheterodonta</taxon>
        <taxon>Unionida</taxon>
        <taxon>Unionoidea</taxon>
        <taxon>Unionidae</taxon>
        <taxon>Unioninae</taxon>
        <taxon>Sinanodonta</taxon>
    </lineage>
</organism>
<dbReference type="InterPro" id="IPR017907">
    <property type="entry name" value="Znf_RING_CS"/>
</dbReference>
<protein>
    <recommendedName>
        <fullName evidence="5">RING-type domain-containing protein</fullName>
    </recommendedName>
</protein>
<dbReference type="InterPro" id="IPR013083">
    <property type="entry name" value="Znf_RING/FYVE/PHD"/>
</dbReference>
<evidence type="ECO:0000256" key="1">
    <source>
        <dbReference type="ARBA" id="ARBA00022723"/>
    </source>
</evidence>
<dbReference type="EMBL" id="JBJQND010000001">
    <property type="protein sequence ID" value="KAL3891830.1"/>
    <property type="molecule type" value="Genomic_DNA"/>
</dbReference>
<dbReference type="InterPro" id="IPR001841">
    <property type="entry name" value="Znf_RING"/>
</dbReference>
<dbReference type="Gene3D" id="3.30.40.10">
    <property type="entry name" value="Zinc/RING finger domain, C3HC4 (zinc finger)"/>
    <property type="match status" value="1"/>
</dbReference>
<comment type="caution">
    <text evidence="6">The sequence shown here is derived from an EMBL/GenBank/DDBJ whole genome shotgun (WGS) entry which is preliminary data.</text>
</comment>
<dbReference type="PROSITE" id="PS00518">
    <property type="entry name" value="ZF_RING_1"/>
    <property type="match status" value="1"/>
</dbReference>
<accession>A0ABD3Y037</accession>
<sequence>MATAITDSSFKDGHGCSICLDEFTFPRQLPCLHSFCEHCLQDYIIANAGSNDAAFEEFMCPICRAVTVPANKEKMVEEWASVYMYPHGPFPLVGKSKVERT</sequence>
<reference evidence="6 7" key="1">
    <citation type="submission" date="2024-11" db="EMBL/GenBank/DDBJ databases">
        <title>Chromosome-level genome assembly of the freshwater bivalve Anodonta woodiana.</title>
        <authorList>
            <person name="Chen X."/>
        </authorList>
    </citation>
    <scope>NUCLEOTIDE SEQUENCE [LARGE SCALE GENOMIC DNA]</scope>
    <source>
        <strain evidence="6">MN2024</strain>
        <tissue evidence="6">Gills</tissue>
    </source>
</reference>
<keyword evidence="3" id="KW-0862">Zinc</keyword>
<feature type="domain" description="RING-type" evidence="5">
    <location>
        <begin position="16"/>
        <end position="64"/>
    </location>
</feature>
<dbReference type="SMART" id="SM00184">
    <property type="entry name" value="RING"/>
    <property type="match status" value="1"/>
</dbReference>
<evidence type="ECO:0000313" key="7">
    <source>
        <dbReference type="Proteomes" id="UP001634394"/>
    </source>
</evidence>
<dbReference type="GO" id="GO:0008270">
    <property type="term" value="F:zinc ion binding"/>
    <property type="evidence" value="ECO:0007669"/>
    <property type="project" value="UniProtKB-KW"/>
</dbReference>
<keyword evidence="2 4" id="KW-0863">Zinc-finger</keyword>
<dbReference type="PANTHER" id="PTHR25462:SF296">
    <property type="entry name" value="MEIOTIC P26, ISOFORM F"/>
    <property type="match status" value="1"/>
</dbReference>
<dbReference type="InterPro" id="IPR027370">
    <property type="entry name" value="Znf-RING_euk"/>
</dbReference>
<keyword evidence="1" id="KW-0479">Metal-binding</keyword>
<dbReference type="Proteomes" id="UP001634394">
    <property type="component" value="Unassembled WGS sequence"/>
</dbReference>
<evidence type="ECO:0000313" key="6">
    <source>
        <dbReference type="EMBL" id="KAL3891830.1"/>
    </source>
</evidence>
<dbReference type="SUPFAM" id="SSF57850">
    <property type="entry name" value="RING/U-box"/>
    <property type="match status" value="1"/>
</dbReference>
<evidence type="ECO:0000256" key="4">
    <source>
        <dbReference type="PROSITE-ProRule" id="PRU00175"/>
    </source>
</evidence>
<dbReference type="Pfam" id="PF13445">
    <property type="entry name" value="zf-RING_UBOX"/>
    <property type="match status" value="1"/>
</dbReference>
<name>A0ABD3Y037_SINWO</name>
<dbReference type="PANTHER" id="PTHR25462">
    <property type="entry name" value="BONUS, ISOFORM C-RELATED"/>
    <property type="match status" value="1"/>
</dbReference>
<evidence type="ECO:0000256" key="3">
    <source>
        <dbReference type="ARBA" id="ARBA00022833"/>
    </source>
</evidence>
<dbReference type="AlphaFoldDB" id="A0ABD3Y037"/>
<evidence type="ECO:0000256" key="2">
    <source>
        <dbReference type="ARBA" id="ARBA00022771"/>
    </source>
</evidence>